<keyword evidence="13" id="KW-1185">Reference proteome</keyword>
<evidence type="ECO:0000256" key="9">
    <source>
        <dbReference type="PROSITE-ProRule" id="PRU00282"/>
    </source>
</evidence>
<proteinExistence type="inferred from homology"/>
<protein>
    <submittedName>
        <fullName evidence="12">SLC25A20_29</fullName>
    </submittedName>
</protein>
<evidence type="ECO:0000256" key="11">
    <source>
        <dbReference type="SAM" id="Phobius"/>
    </source>
</evidence>
<dbReference type="AlphaFoldDB" id="A0A812D1H6"/>
<organism evidence="12 13">
    <name type="scientific">Acanthosepion pharaonis</name>
    <name type="common">Pharaoh cuttlefish</name>
    <name type="synonym">Sepia pharaonis</name>
    <dbReference type="NCBI Taxonomy" id="158019"/>
    <lineage>
        <taxon>Eukaryota</taxon>
        <taxon>Metazoa</taxon>
        <taxon>Spiralia</taxon>
        <taxon>Lophotrochozoa</taxon>
        <taxon>Mollusca</taxon>
        <taxon>Cephalopoda</taxon>
        <taxon>Coleoidea</taxon>
        <taxon>Decapodiformes</taxon>
        <taxon>Sepiida</taxon>
        <taxon>Sepiina</taxon>
        <taxon>Sepiidae</taxon>
        <taxon>Acanthosepion</taxon>
    </lineage>
</organism>
<feature type="repeat" description="Solcar" evidence="9">
    <location>
        <begin position="12"/>
        <end position="97"/>
    </location>
</feature>
<evidence type="ECO:0000313" key="12">
    <source>
        <dbReference type="EMBL" id="CAE1284654.1"/>
    </source>
</evidence>
<dbReference type="Proteomes" id="UP000597762">
    <property type="component" value="Unassembled WGS sequence"/>
</dbReference>
<dbReference type="InterPro" id="IPR023395">
    <property type="entry name" value="MCP_dom_sf"/>
</dbReference>
<dbReference type="PROSITE" id="PS50920">
    <property type="entry name" value="SOLCAR"/>
    <property type="match status" value="1"/>
</dbReference>
<keyword evidence="4 9" id="KW-0812">Transmembrane</keyword>
<reference evidence="12" key="1">
    <citation type="submission" date="2021-01" db="EMBL/GenBank/DDBJ databases">
        <authorList>
            <person name="Li R."/>
            <person name="Bekaert M."/>
        </authorList>
    </citation>
    <scope>NUCLEOTIDE SEQUENCE</scope>
    <source>
        <strain evidence="12">Farmed</strain>
    </source>
</reference>
<evidence type="ECO:0000256" key="6">
    <source>
        <dbReference type="ARBA" id="ARBA00022989"/>
    </source>
</evidence>
<evidence type="ECO:0000256" key="1">
    <source>
        <dbReference type="ARBA" id="ARBA00004225"/>
    </source>
</evidence>
<evidence type="ECO:0000256" key="5">
    <source>
        <dbReference type="ARBA" id="ARBA00022737"/>
    </source>
</evidence>
<comment type="caution">
    <text evidence="12">The sequence shown here is derived from an EMBL/GenBank/DDBJ whole genome shotgun (WGS) entry which is preliminary data.</text>
</comment>
<keyword evidence="5" id="KW-0677">Repeat</keyword>
<evidence type="ECO:0000256" key="10">
    <source>
        <dbReference type="RuleBase" id="RU000488"/>
    </source>
</evidence>
<keyword evidence="6 11" id="KW-1133">Transmembrane helix</keyword>
<dbReference type="OrthoDB" id="193856at2759"/>
<feature type="transmembrane region" description="Helical" evidence="11">
    <location>
        <begin position="15"/>
        <end position="35"/>
    </location>
</feature>
<evidence type="ECO:0000313" key="13">
    <source>
        <dbReference type="Proteomes" id="UP000597762"/>
    </source>
</evidence>
<evidence type="ECO:0000256" key="2">
    <source>
        <dbReference type="ARBA" id="ARBA00006375"/>
    </source>
</evidence>
<dbReference type="InterPro" id="IPR018108">
    <property type="entry name" value="MCP_transmembrane"/>
</dbReference>
<dbReference type="Pfam" id="PF00153">
    <property type="entry name" value="Mito_carr"/>
    <property type="match status" value="1"/>
</dbReference>
<accession>A0A812D1H6</accession>
<dbReference type="PANTHER" id="PTHR45624:SF58">
    <property type="entry name" value="CARRIER PROTEIN, PUTATIVE-RELATED"/>
    <property type="match status" value="1"/>
</dbReference>
<dbReference type="FunFam" id="1.50.40.10:FF:000294">
    <property type="entry name" value="Mitochondrial glycine transporter"/>
    <property type="match status" value="1"/>
</dbReference>
<comment type="similarity">
    <text evidence="2 10">Belongs to the mitochondrial carrier (TC 2.A.29) family.</text>
</comment>
<keyword evidence="8 9" id="KW-0472">Membrane</keyword>
<evidence type="ECO:0000256" key="8">
    <source>
        <dbReference type="ARBA" id="ARBA00023136"/>
    </source>
</evidence>
<comment type="subcellular location">
    <subcellularLocation>
        <location evidence="1">Mitochondrion membrane</location>
        <topology evidence="1">Multi-pass membrane protein</topology>
    </subcellularLocation>
</comment>
<keyword evidence="3 10" id="KW-0813">Transport</keyword>
<evidence type="ECO:0000256" key="7">
    <source>
        <dbReference type="ARBA" id="ARBA00023128"/>
    </source>
</evidence>
<dbReference type="InterPro" id="IPR050567">
    <property type="entry name" value="Mitochondrial_Carrier"/>
</dbReference>
<dbReference type="GO" id="GO:0000064">
    <property type="term" value="F:L-ornithine transmembrane transporter activity"/>
    <property type="evidence" value="ECO:0007669"/>
    <property type="project" value="TreeGrafter"/>
</dbReference>
<name>A0A812D1H6_ACAPH</name>
<dbReference type="EMBL" id="CAHIKZ030002301">
    <property type="protein sequence ID" value="CAE1284654.1"/>
    <property type="molecule type" value="Genomic_DNA"/>
</dbReference>
<dbReference type="GO" id="GO:1990575">
    <property type="term" value="P:mitochondrial L-ornithine transmembrane transport"/>
    <property type="evidence" value="ECO:0007669"/>
    <property type="project" value="TreeGrafter"/>
</dbReference>
<gene>
    <name evidence="12" type="ORF">SPHA_44871</name>
</gene>
<sequence length="163" mass="17781">MTHNEKRSHWLKEGAVGLGVGVLYGLTSICVGHPIDTIKTKMQGQMGFEKTSMVQTFVRTIRTQGIRGLYRGCIPPFMGSGIFRSTQFAVFEGVYTFLDTPLGTAVIPASGGIQLRILAGGVCAATARAIIETPLEYAKVRCRFLSMSFSYVCSLFGVIFLQE</sequence>
<dbReference type="GO" id="GO:0031966">
    <property type="term" value="C:mitochondrial membrane"/>
    <property type="evidence" value="ECO:0007669"/>
    <property type="project" value="UniProtKB-SubCell"/>
</dbReference>
<evidence type="ECO:0000256" key="3">
    <source>
        <dbReference type="ARBA" id="ARBA00022448"/>
    </source>
</evidence>
<feature type="transmembrane region" description="Helical" evidence="11">
    <location>
        <begin position="144"/>
        <end position="161"/>
    </location>
</feature>
<evidence type="ECO:0000256" key="4">
    <source>
        <dbReference type="ARBA" id="ARBA00022692"/>
    </source>
</evidence>
<dbReference type="Gene3D" id="1.50.40.10">
    <property type="entry name" value="Mitochondrial carrier domain"/>
    <property type="match status" value="1"/>
</dbReference>
<dbReference type="SUPFAM" id="SSF103506">
    <property type="entry name" value="Mitochondrial carrier"/>
    <property type="match status" value="1"/>
</dbReference>
<keyword evidence="7" id="KW-0496">Mitochondrion</keyword>
<dbReference type="PANTHER" id="PTHR45624">
    <property type="entry name" value="MITOCHONDRIAL BASIC AMINO ACIDS TRANSPORTER-RELATED"/>
    <property type="match status" value="1"/>
</dbReference>